<feature type="transmembrane region" description="Helical" evidence="1">
    <location>
        <begin position="148"/>
        <end position="168"/>
    </location>
</feature>
<evidence type="ECO:0000256" key="1">
    <source>
        <dbReference type="SAM" id="Phobius"/>
    </source>
</evidence>
<reference evidence="2 3" key="1">
    <citation type="submission" date="2024-02" db="EMBL/GenBank/DDBJ databases">
        <title>Adaptive strategies in a cosmopolitan and abundant soil bacterium.</title>
        <authorList>
            <person name="Carini P."/>
        </authorList>
    </citation>
    <scope>NUCLEOTIDE SEQUENCE [LARGE SCALE GENOMIC DNA]</scope>
    <source>
        <strain evidence="2 3">AZCC 1608</strain>
    </source>
</reference>
<gene>
    <name evidence="2" type="ORF">V1286_002701</name>
</gene>
<dbReference type="EMBL" id="JAZHRV010000001">
    <property type="protein sequence ID" value="MEH2555172.1"/>
    <property type="molecule type" value="Genomic_DNA"/>
</dbReference>
<keyword evidence="1" id="KW-0472">Membrane</keyword>
<dbReference type="Pfam" id="PF11158">
    <property type="entry name" value="DUF2938"/>
    <property type="match status" value="1"/>
</dbReference>
<keyword evidence="1" id="KW-1133">Transmembrane helix</keyword>
<evidence type="ECO:0000313" key="3">
    <source>
        <dbReference type="Proteomes" id="UP001364224"/>
    </source>
</evidence>
<feature type="transmembrane region" description="Helical" evidence="1">
    <location>
        <begin position="75"/>
        <end position="94"/>
    </location>
</feature>
<organism evidence="2 3">
    <name type="scientific">Bradyrhizobium algeriense</name>
    <dbReference type="NCBI Taxonomy" id="634784"/>
    <lineage>
        <taxon>Bacteria</taxon>
        <taxon>Pseudomonadati</taxon>
        <taxon>Pseudomonadota</taxon>
        <taxon>Alphaproteobacteria</taxon>
        <taxon>Hyphomicrobiales</taxon>
        <taxon>Nitrobacteraceae</taxon>
        <taxon>Bradyrhizobium</taxon>
    </lineage>
</organism>
<feature type="transmembrane region" description="Helical" evidence="1">
    <location>
        <begin position="106"/>
        <end position="128"/>
    </location>
</feature>
<feature type="transmembrane region" description="Helical" evidence="1">
    <location>
        <begin position="7"/>
        <end position="30"/>
    </location>
</feature>
<evidence type="ECO:0008006" key="4">
    <source>
        <dbReference type="Google" id="ProtNLM"/>
    </source>
</evidence>
<keyword evidence="3" id="KW-1185">Reference proteome</keyword>
<evidence type="ECO:0000313" key="2">
    <source>
        <dbReference type="EMBL" id="MEH2555172.1"/>
    </source>
</evidence>
<dbReference type="RefSeq" id="WP_334480173.1">
    <property type="nucleotide sequence ID" value="NZ_JAZHRV010000001.1"/>
</dbReference>
<comment type="caution">
    <text evidence="2">The sequence shown here is derived from an EMBL/GenBank/DDBJ whole genome shotgun (WGS) entry which is preliminary data.</text>
</comment>
<name>A0ABU8BAJ8_9BRAD</name>
<dbReference type="Proteomes" id="UP001364224">
    <property type="component" value="Unassembled WGS sequence"/>
</dbReference>
<protein>
    <recommendedName>
        <fullName evidence="4">DUF2938 domain-containing protein</fullName>
    </recommendedName>
</protein>
<sequence length="176" mass="18748">MMDLPNSYAALAIESIVVGSIATLVADLWLRLLQAVVGIPPANWGLVGRWVAGFSRGAFVHRPITATPAVRGELAIGWTFHYAVGIAYAALYLVSLRSIFGSEPSLLSAVAFGLIVLVAPWFVMQPALGLGFMAAHTPKPTAVRTLNISVHTWFGVGLYLGATAWLMGMRSITNAI</sequence>
<keyword evidence="1" id="KW-0812">Transmembrane</keyword>
<proteinExistence type="predicted"/>
<accession>A0ABU8BAJ8</accession>
<dbReference type="InterPro" id="IPR021329">
    <property type="entry name" value="DUF2938"/>
</dbReference>